<evidence type="ECO:0000313" key="1">
    <source>
        <dbReference type="EMBL" id="VDD97764.1"/>
    </source>
</evidence>
<sequence>MVIVTTAVYWGLSSPLRIHSQFPLTFQHRAGVSPYTSSYDFARTCVFGKQSFPPGLCAPHRHHTARVHDSSGPPYPKVTGAFCRVPSPRFTRSPRYTLPIHQCRFRVRADPPPRSRSFSRQYRITHSPTTMGSPSCLNLHAQRIYLPDSPHT</sequence>
<proteinExistence type="predicted"/>
<evidence type="ECO:0000313" key="2">
    <source>
        <dbReference type="Proteomes" id="UP000274131"/>
    </source>
</evidence>
<accession>A0A0N4VQR9</accession>
<dbReference type="WBParaSite" id="EVEC_0001337301-mRNA-1">
    <property type="protein sequence ID" value="EVEC_0001337301-mRNA-1"/>
    <property type="gene ID" value="EVEC_0001337301"/>
</dbReference>
<reference evidence="3" key="1">
    <citation type="submission" date="2017-02" db="UniProtKB">
        <authorList>
            <consortium name="WormBaseParasite"/>
        </authorList>
    </citation>
    <scope>IDENTIFICATION</scope>
</reference>
<reference evidence="1 2" key="2">
    <citation type="submission" date="2018-10" db="EMBL/GenBank/DDBJ databases">
        <authorList>
            <consortium name="Pathogen Informatics"/>
        </authorList>
    </citation>
    <scope>NUCLEOTIDE SEQUENCE [LARGE SCALE GENOMIC DNA]</scope>
</reference>
<dbReference type="OrthoDB" id="1462527at2759"/>
<dbReference type="Proteomes" id="UP000274131">
    <property type="component" value="Unassembled WGS sequence"/>
</dbReference>
<protein>
    <submittedName>
        <fullName evidence="3">CUB domain-containing protein</fullName>
    </submittedName>
</protein>
<name>A0A0N4VQR9_ENTVE</name>
<evidence type="ECO:0000313" key="3">
    <source>
        <dbReference type="WBParaSite" id="EVEC_0001337301-mRNA-1"/>
    </source>
</evidence>
<gene>
    <name evidence="1" type="ORF">EVEC_LOCUS12515</name>
</gene>
<keyword evidence="2" id="KW-1185">Reference proteome</keyword>
<dbReference type="EMBL" id="UXUI01015015">
    <property type="protein sequence ID" value="VDD97764.1"/>
    <property type="molecule type" value="Genomic_DNA"/>
</dbReference>
<dbReference type="AlphaFoldDB" id="A0A0N4VQR9"/>
<organism evidence="3">
    <name type="scientific">Enterobius vermicularis</name>
    <name type="common">Human pinworm</name>
    <dbReference type="NCBI Taxonomy" id="51028"/>
    <lineage>
        <taxon>Eukaryota</taxon>
        <taxon>Metazoa</taxon>
        <taxon>Ecdysozoa</taxon>
        <taxon>Nematoda</taxon>
        <taxon>Chromadorea</taxon>
        <taxon>Rhabditida</taxon>
        <taxon>Spirurina</taxon>
        <taxon>Oxyuridomorpha</taxon>
        <taxon>Oxyuroidea</taxon>
        <taxon>Oxyuridae</taxon>
        <taxon>Enterobius</taxon>
    </lineage>
</organism>